<evidence type="ECO:0000256" key="1">
    <source>
        <dbReference type="ARBA" id="ARBA00008791"/>
    </source>
</evidence>
<accession>A0A062XLJ0</accession>
<comment type="subcellular location">
    <subcellularLocation>
        <location evidence="2">Cytoplasm</location>
    </subcellularLocation>
</comment>
<dbReference type="PANTHER" id="PTHR46268">
    <property type="entry name" value="STRESS RESPONSE PROTEIN NHAX"/>
    <property type="match status" value="1"/>
</dbReference>
<dbReference type="SUPFAM" id="SSF52402">
    <property type="entry name" value="Adenine nucleotide alpha hydrolases-like"/>
    <property type="match status" value="1"/>
</dbReference>
<dbReference type="OrthoDB" id="110147at2"/>
<dbReference type="PANTHER" id="PTHR46268:SF6">
    <property type="entry name" value="UNIVERSAL STRESS PROTEIN UP12"/>
    <property type="match status" value="1"/>
</dbReference>
<dbReference type="EMBL" id="JMFG01000023">
    <property type="protein sequence ID" value="KDA53387.1"/>
    <property type="molecule type" value="Genomic_DNA"/>
</dbReference>
<sequence length="150" mass="16495">MFRHILVPLDFNDIAPQPVSIGAELARACHAKLTLLSVVDDSFPNPDILSLQLPWADYYRHLREAAQSSLEEVRDTLPKDLQVEVAVIRGKPAPAIARFAQENSCDLIIMATHGTSGLQQAILGSVTRRVMYLAPCPVMVVKFGHRAPGQ</sequence>
<evidence type="ECO:0000313" key="5">
    <source>
        <dbReference type="Proteomes" id="UP000027284"/>
    </source>
</evidence>
<dbReference type="Pfam" id="PF00582">
    <property type="entry name" value="Usp"/>
    <property type="match status" value="1"/>
</dbReference>
<protein>
    <recommendedName>
        <fullName evidence="2">Universal stress protein</fullName>
    </recommendedName>
</protein>
<dbReference type="CDD" id="cd00293">
    <property type="entry name" value="USP-like"/>
    <property type="match status" value="1"/>
</dbReference>
<comment type="caution">
    <text evidence="4">The sequence shown here is derived from an EMBL/GenBank/DDBJ whole genome shotgun (WGS) entry which is preliminary data.</text>
</comment>
<dbReference type="STRING" id="1312852.EG19_06450"/>
<dbReference type="InterPro" id="IPR006015">
    <property type="entry name" value="Universal_stress_UspA"/>
</dbReference>
<dbReference type="Gene3D" id="3.40.50.620">
    <property type="entry name" value="HUPs"/>
    <property type="match status" value="1"/>
</dbReference>
<comment type="similarity">
    <text evidence="1 2">Belongs to the universal stress protein A family.</text>
</comment>
<reference evidence="4 5" key="1">
    <citation type="submission" date="2014-04" db="EMBL/GenBank/DDBJ databases">
        <title>The Genome Sequence of Thermoanaerobaculum aquaticum MP-01, The First Cultivated Group 23 Acidobacterium.</title>
        <authorList>
            <person name="Stamps B.W."/>
            <person name="Losey N.A."/>
            <person name="Lawson P.A."/>
            <person name="Stevenson B.S."/>
        </authorList>
    </citation>
    <scope>NUCLEOTIDE SEQUENCE [LARGE SCALE GENOMIC DNA]</scope>
    <source>
        <strain evidence="4 5">MP-01</strain>
    </source>
</reference>
<gene>
    <name evidence="4" type="ORF">EG19_06450</name>
</gene>
<keyword evidence="5" id="KW-1185">Reference proteome</keyword>
<evidence type="ECO:0000259" key="3">
    <source>
        <dbReference type="Pfam" id="PF00582"/>
    </source>
</evidence>
<dbReference type="GO" id="GO:0005737">
    <property type="term" value="C:cytoplasm"/>
    <property type="evidence" value="ECO:0007669"/>
    <property type="project" value="UniProtKB-SubCell"/>
</dbReference>
<dbReference type="InterPro" id="IPR014729">
    <property type="entry name" value="Rossmann-like_a/b/a_fold"/>
</dbReference>
<dbReference type="Proteomes" id="UP000027284">
    <property type="component" value="Unassembled WGS sequence"/>
</dbReference>
<dbReference type="AlphaFoldDB" id="A0A062XLJ0"/>
<dbReference type="InterPro" id="IPR006016">
    <property type="entry name" value="UspA"/>
</dbReference>
<proteinExistence type="inferred from homology"/>
<feature type="domain" description="UspA" evidence="3">
    <location>
        <begin position="1"/>
        <end position="142"/>
    </location>
</feature>
<dbReference type="PIRSF" id="PIRSF006276">
    <property type="entry name" value="UspA"/>
    <property type="match status" value="1"/>
</dbReference>
<evidence type="ECO:0000313" key="4">
    <source>
        <dbReference type="EMBL" id="KDA53387.1"/>
    </source>
</evidence>
<organism evidence="4 5">
    <name type="scientific">Thermoanaerobaculum aquaticum</name>
    <dbReference type="NCBI Taxonomy" id="1312852"/>
    <lineage>
        <taxon>Bacteria</taxon>
        <taxon>Pseudomonadati</taxon>
        <taxon>Acidobacteriota</taxon>
        <taxon>Thermoanaerobaculia</taxon>
        <taxon>Thermoanaerobaculales</taxon>
        <taxon>Thermoanaerobaculaceae</taxon>
        <taxon>Thermoanaerobaculum</taxon>
    </lineage>
</organism>
<keyword evidence="2" id="KW-0963">Cytoplasm</keyword>
<dbReference type="PRINTS" id="PR01438">
    <property type="entry name" value="UNVRSLSTRESS"/>
</dbReference>
<name>A0A062XLJ0_9BACT</name>
<dbReference type="RefSeq" id="WP_053335168.1">
    <property type="nucleotide sequence ID" value="NZ_JMFG01000023.1"/>
</dbReference>
<evidence type="ECO:0000256" key="2">
    <source>
        <dbReference type="PIRNR" id="PIRNR006276"/>
    </source>
</evidence>